<dbReference type="STRING" id="1160509.A0A3N4IET0"/>
<dbReference type="EMBL" id="ML119670">
    <property type="protein sequence ID" value="RPA82670.1"/>
    <property type="molecule type" value="Genomic_DNA"/>
</dbReference>
<feature type="compositionally biased region" description="Basic and acidic residues" evidence="1">
    <location>
        <begin position="219"/>
        <end position="243"/>
    </location>
</feature>
<name>A0A3N4IET0_ASCIM</name>
<dbReference type="GO" id="GO:0051721">
    <property type="term" value="F:protein phosphatase 2A binding"/>
    <property type="evidence" value="ECO:0007669"/>
    <property type="project" value="TreeGrafter"/>
</dbReference>
<evidence type="ECO:0000313" key="3">
    <source>
        <dbReference type="Proteomes" id="UP000275078"/>
    </source>
</evidence>
<proteinExistence type="predicted"/>
<dbReference type="PANTHER" id="PTHR10933">
    <property type="entry name" value="IMMUNOGLOBULIN-BINDING PROTEIN 1"/>
    <property type="match status" value="1"/>
</dbReference>
<dbReference type="GO" id="GO:0035303">
    <property type="term" value="P:regulation of dephosphorylation"/>
    <property type="evidence" value="ECO:0007669"/>
    <property type="project" value="TreeGrafter"/>
</dbReference>
<keyword evidence="3" id="KW-1185">Reference proteome</keyword>
<accession>A0A3N4IET0</accession>
<feature type="region of interest" description="Disordered" evidence="1">
    <location>
        <begin position="212"/>
        <end position="262"/>
    </location>
</feature>
<evidence type="ECO:0000313" key="2">
    <source>
        <dbReference type="EMBL" id="RPA82670.1"/>
    </source>
</evidence>
<dbReference type="Proteomes" id="UP000275078">
    <property type="component" value="Unassembled WGS sequence"/>
</dbReference>
<dbReference type="AlphaFoldDB" id="A0A3N4IET0"/>
<dbReference type="PANTHER" id="PTHR10933:SF9">
    <property type="entry name" value="IMMUNOGLOBULIN-BINDING PROTEIN 1"/>
    <property type="match status" value="1"/>
</dbReference>
<protein>
    <submittedName>
        <fullName evidence="2">TAP42-like family protein</fullName>
    </submittedName>
</protein>
<gene>
    <name evidence="2" type="ORF">BJ508DRAFT_325405</name>
</gene>
<dbReference type="Pfam" id="PF04177">
    <property type="entry name" value="TAP42"/>
    <property type="match status" value="1"/>
</dbReference>
<dbReference type="GO" id="GO:0009966">
    <property type="term" value="P:regulation of signal transduction"/>
    <property type="evidence" value="ECO:0007669"/>
    <property type="project" value="InterPro"/>
</dbReference>
<dbReference type="GO" id="GO:0005829">
    <property type="term" value="C:cytosol"/>
    <property type="evidence" value="ECO:0007669"/>
    <property type="project" value="TreeGrafter"/>
</dbReference>
<evidence type="ECO:0000256" key="1">
    <source>
        <dbReference type="SAM" id="MobiDB-lite"/>
    </source>
</evidence>
<feature type="region of interest" description="Disordered" evidence="1">
    <location>
        <begin position="305"/>
        <end position="328"/>
    </location>
</feature>
<organism evidence="2 3">
    <name type="scientific">Ascobolus immersus RN42</name>
    <dbReference type="NCBI Taxonomy" id="1160509"/>
    <lineage>
        <taxon>Eukaryota</taxon>
        <taxon>Fungi</taxon>
        <taxon>Dikarya</taxon>
        <taxon>Ascomycota</taxon>
        <taxon>Pezizomycotina</taxon>
        <taxon>Pezizomycetes</taxon>
        <taxon>Pezizales</taxon>
        <taxon>Ascobolaceae</taxon>
        <taxon>Ascobolus</taxon>
    </lineage>
</organism>
<dbReference type="OrthoDB" id="10261753at2759"/>
<sequence length="355" mass="40382">MSDQEQGLSLKELFEKADRLRNAVDDSYDWRSEEYQNNVRQAIDCYNNCKKMIANLGLFSPNESLDEVSSSELKFLLTDFYLAQVSLKDHTGSRESVLKRSRLAFNQFLKTCDDYDLLDGKTKALFDKVVEGSSVAIFPSDPTTRREVKIARFKEEKQLKAQIEALSKQMHVVDEDIVREIYTTQIKLAIHQAIQEQEGILQELDLLSKAPPELPSYETAKKQADDAREREKSKDGYSEKLDSPRIFTGPGGGPLLSKEGKPLRPFTLLDSRSRMKDEVFRPGHNLPTMTIDEYLEEEQRRGNIIEGGGEASGRIPTPDEDNYEKADAETYKAREWDEFTEANARGSGNMGFNRG</sequence>
<reference evidence="2 3" key="1">
    <citation type="journal article" date="2018" name="Nat. Ecol. Evol.">
        <title>Pezizomycetes genomes reveal the molecular basis of ectomycorrhizal truffle lifestyle.</title>
        <authorList>
            <person name="Murat C."/>
            <person name="Payen T."/>
            <person name="Noel B."/>
            <person name="Kuo A."/>
            <person name="Morin E."/>
            <person name="Chen J."/>
            <person name="Kohler A."/>
            <person name="Krizsan K."/>
            <person name="Balestrini R."/>
            <person name="Da Silva C."/>
            <person name="Montanini B."/>
            <person name="Hainaut M."/>
            <person name="Levati E."/>
            <person name="Barry K.W."/>
            <person name="Belfiori B."/>
            <person name="Cichocki N."/>
            <person name="Clum A."/>
            <person name="Dockter R.B."/>
            <person name="Fauchery L."/>
            <person name="Guy J."/>
            <person name="Iotti M."/>
            <person name="Le Tacon F."/>
            <person name="Lindquist E.A."/>
            <person name="Lipzen A."/>
            <person name="Malagnac F."/>
            <person name="Mello A."/>
            <person name="Molinier V."/>
            <person name="Miyauchi S."/>
            <person name="Poulain J."/>
            <person name="Riccioni C."/>
            <person name="Rubini A."/>
            <person name="Sitrit Y."/>
            <person name="Splivallo R."/>
            <person name="Traeger S."/>
            <person name="Wang M."/>
            <person name="Zifcakova L."/>
            <person name="Wipf D."/>
            <person name="Zambonelli A."/>
            <person name="Paolocci F."/>
            <person name="Nowrousian M."/>
            <person name="Ottonello S."/>
            <person name="Baldrian P."/>
            <person name="Spatafora J.W."/>
            <person name="Henrissat B."/>
            <person name="Nagy L.G."/>
            <person name="Aury J.M."/>
            <person name="Wincker P."/>
            <person name="Grigoriev I.V."/>
            <person name="Bonfante P."/>
            <person name="Martin F.M."/>
        </authorList>
    </citation>
    <scope>NUCLEOTIDE SEQUENCE [LARGE SCALE GENOMIC DNA]</scope>
    <source>
        <strain evidence="2 3">RN42</strain>
    </source>
</reference>
<dbReference type="InterPro" id="IPR007304">
    <property type="entry name" value="TAP46-like"/>
</dbReference>
<dbReference type="Gene3D" id="1.25.40.540">
    <property type="entry name" value="TAP42-like family"/>
    <property type="match status" value="1"/>
</dbReference>
<dbReference type="InterPro" id="IPR038511">
    <property type="entry name" value="TAP42/TAP46-like_sf"/>
</dbReference>